<feature type="transmembrane region" description="Helical" evidence="8">
    <location>
        <begin position="259"/>
        <end position="287"/>
    </location>
</feature>
<dbReference type="Gene3D" id="1.25.10.10">
    <property type="entry name" value="Leucine-rich Repeat Variant"/>
    <property type="match status" value="1"/>
</dbReference>
<evidence type="ECO:0000256" key="8">
    <source>
        <dbReference type="SAM" id="Phobius"/>
    </source>
</evidence>
<dbReference type="GO" id="GO:0005471">
    <property type="term" value="F:ATP:ADP antiporter activity"/>
    <property type="evidence" value="ECO:0007669"/>
    <property type="project" value="InterPro"/>
</dbReference>
<evidence type="ECO:0000256" key="1">
    <source>
        <dbReference type="ARBA" id="ARBA00004141"/>
    </source>
</evidence>
<organism evidence="9">
    <name type="scientific">marine sediment metagenome</name>
    <dbReference type="NCBI Taxonomy" id="412755"/>
    <lineage>
        <taxon>unclassified sequences</taxon>
        <taxon>metagenomes</taxon>
        <taxon>ecological metagenomes</taxon>
    </lineage>
</organism>
<dbReference type="GO" id="GO:0005524">
    <property type="term" value="F:ATP binding"/>
    <property type="evidence" value="ECO:0007669"/>
    <property type="project" value="UniProtKB-KW"/>
</dbReference>
<keyword evidence="4" id="KW-0547">Nucleotide-binding</keyword>
<dbReference type="SUPFAM" id="SSF48371">
    <property type="entry name" value="ARM repeat"/>
    <property type="match status" value="1"/>
</dbReference>
<keyword evidence="6 8" id="KW-1133">Transmembrane helix</keyword>
<dbReference type="InterPro" id="IPR011701">
    <property type="entry name" value="MFS"/>
</dbReference>
<feature type="transmembrane region" description="Helical" evidence="8">
    <location>
        <begin position="129"/>
        <end position="150"/>
    </location>
</feature>
<dbReference type="PANTHER" id="PTHR43596">
    <property type="entry name" value="ADP,ATP CARRIER PROTEIN"/>
    <property type="match status" value="1"/>
</dbReference>
<feature type="transmembrane region" description="Helical" evidence="8">
    <location>
        <begin position="188"/>
        <end position="207"/>
    </location>
</feature>
<feature type="transmembrane region" description="Helical" evidence="8">
    <location>
        <begin position="353"/>
        <end position="370"/>
    </location>
</feature>
<evidence type="ECO:0000256" key="6">
    <source>
        <dbReference type="ARBA" id="ARBA00022989"/>
    </source>
</evidence>
<dbReference type="SUPFAM" id="SSF103473">
    <property type="entry name" value="MFS general substrate transporter"/>
    <property type="match status" value="1"/>
</dbReference>
<keyword evidence="7 8" id="KW-0472">Membrane</keyword>
<dbReference type="InterPro" id="IPR011989">
    <property type="entry name" value="ARM-like"/>
</dbReference>
<feature type="transmembrane region" description="Helical" evidence="8">
    <location>
        <begin position="325"/>
        <end position="344"/>
    </location>
</feature>
<gene>
    <name evidence="9" type="ORF">LCGC14_0667460</name>
</gene>
<dbReference type="Pfam" id="PF07690">
    <property type="entry name" value="MFS_1"/>
    <property type="match status" value="1"/>
</dbReference>
<dbReference type="GO" id="GO:0016020">
    <property type="term" value="C:membrane"/>
    <property type="evidence" value="ECO:0007669"/>
    <property type="project" value="UniProtKB-SubCell"/>
</dbReference>
<feature type="transmembrane region" description="Helical" evidence="8">
    <location>
        <begin position="6"/>
        <end position="25"/>
    </location>
</feature>
<feature type="transmembrane region" description="Helical" evidence="8">
    <location>
        <begin position="227"/>
        <end position="247"/>
    </location>
</feature>
<dbReference type="Gene3D" id="1.20.1250.20">
    <property type="entry name" value="MFS general substrate transporter like domains"/>
    <property type="match status" value="1"/>
</dbReference>
<feature type="transmembrane region" description="Helical" evidence="8">
    <location>
        <begin position="63"/>
        <end position="87"/>
    </location>
</feature>
<name>A0A0F9RC14_9ZZZZ</name>
<evidence type="ECO:0000256" key="7">
    <source>
        <dbReference type="ARBA" id="ARBA00023136"/>
    </source>
</evidence>
<evidence type="ECO:0000256" key="4">
    <source>
        <dbReference type="ARBA" id="ARBA00022741"/>
    </source>
</evidence>
<keyword evidence="2" id="KW-0813">Transport</keyword>
<evidence type="ECO:0000256" key="3">
    <source>
        <dbReference type="ARBA" id="ARBA00022692"/>
    </source>
</evidence>
<evidence type="ECO:0008006" key="10">
    <source>
        <dbReference type="Google" id="ProtNLM"/>
    </source>
</evidence>
<accession>A0A0F9RC14</accession>
<dbReference type="AlphaFoldDB" id="A0A0F9RC14"/>
<sequence>MELGSINLPFAYLSTAVIMAIFIHFYSKLQVKVKKRVLIISSLIIFAVTCAVSRQFFMEEWDWVPLAFWIWANIFIVVLVTQFWILVNDVFNPREVKRLIGFFGSGGLLGGILGGLLTGTLGRDIPDELLLIASGILILSIFVVNYIFIWQKKNKPSTDKPNYLDKEGTKEPARAGFMDCFNTVRKNYYLKLLAVVVTLTFIVTTFIDYQSKTVIEMKVDRLDEMTYIFGFFHAGLYVVPFLISIFVTSNLIKSYGIRIILLLFPLMLLLCFGGIAFWPVLGFALAIKASDKSLSFSINQYMRELLYIPVSPELKYKAKIFIDMFLNRFAKGIGALILLIFVFLPPDPWKSRVQIVSIIAVVFIVAWIFANLKVSKEYTNIVKQKLEMKWDRGDKVVAEKMDVDYTKLVFDTIDSRDRSSVLYAMHIFDLIKQDKLTPEVKKLISYKADERKVSSLGGLFESGETTLVPETDDMLSEDVLGKEVKEIMSLDVYQEVMKEYIDKVLVDETGDAETSKMEVAKAIGLMESDSPLTQKLEELLEDESPEVSKYAIESASRLKRREHVPGLIYKLHNPLTREDACTALEKYGEKIVGTLSDYLGDSDEDVALRKEVASVLARIPVQDSADFLTWELAEDNEDMDPELIDALDRIRSGKPDIQVQEEIIKTKIFKEIKKYYQILIKFYDPKSKAKKVKISEQLSKNLAASLMNIFKLLGLIYSHEDIFRAYQNIRTATKDSVDYAVELLDNILPKEIRDVVFPLIEDLPPEERVKRCRIILKTFPKM</sequence>
<reference evidence="9" key="1">
    <citation type="journal article" date="2015" name="Nature">
        <title>Complex archaea that bridge the gap between prokaryotes and eukaryotes.</title>
        <authorList>
            <person name="Spang A."/>
            <person name="Saw J.H."/>
            <person name="Jorgensen S.L."/>
            <person name="Zaremba-Niedzwiedzka K."/>
            <person name="Martijn J."/>
            <person name="Lind A.E."/>
            <person name="van Eijk R."/>
            <person name="Schleper C."/>
            <person name="Guy L."/>
            <person name="Ettema T.J."/>
        </authorList>
    </citation>
    <scope>NUCLEOTIDE SEQUENCE</scope>
</reference>
<dbReference type="InterPro" id="IPR016024">
    <property type="entry name" value="ARM-type_fold"/>
</dbReference>
<comment type="caution">
    <text evidence="9">The sequence shown here is derived from an EMBL/GenBank/DDBJ whole genome shotgun (WGS) entry which is preliminary data.</text>
</comment>
<evidence type="ECO:0000256" key="5">
    <source>
        <dbReference type="ARBA" id="ARBA00022840"/>
    </source>
</evidence>
<protein>
    <recommendedName>
        <fullName evidence="10">ADP,ATP carrier protein</fullName>
    </recommendedName>
</protein>
<dbReference type="Pfam" id="PF03219">
    <property type="entry name" value="TLC"/>
    <property type="match status" value="1"/>
</dbReference>
<feature type="transmembrane region" description="Helical" evidence="8">
    <location>
        <begin position="99"/>
        <end position="117"/>
    </location>
</feature>
<dbReference type="InterPro" id="IPR036259">
    <property type="entry name" value="MFS_trans_sf"/>
</dbReference>
<evidence type="ECO:0000313" key="9">
    <source>
        <dbReference type="EMBL" id="KKN46977.1"/>
    </source>
</evidence>
<keyword evidence="5" id="KW-0067">ATP-binding</keyword>
<comment type="subcellular location">
    <subcellularLocation>
        <location evidence="1">Membrane</location>
        <topology evidence="1">Multi-pass membrane protein</topology>
    </subcellularLocation>
</comment>
<dbReference type="PANTHER" id="PTHR43596:SF1">
    <property type="entry name" value="ADP,ATP CARRIER PROTEIN"/>
    <property type="match status" value="1"/>
</dbReference>
<dbReference type="EMBL" id="LAZR01001301">
    <property type="protein sequence ID" value="KKN46977.1"/>
    <property type="molecule type" value="Genomic_DNA"/>
</dbReference>
<keyword evidence="3 8" id="KW-0812">Transmembrane</keyword>
<dbReference type="InterPro" id="IPR004667">
    <property type="entry name" value="ADP_ATP_car_bac_type"/>
</dbReference>
<feature type="transmembrane region" description="Helical" evidence="8">
    <location>
        <begin position="37"/>
        <end position="57"/>
    </location>
</feature>
<evidence type="ECO:0000256" key="2">
    <source>
        <dbReference type="ARBA" id="ARBA00022448"/>
    </source>
</evidence>
<proteinExistence type="predicted"/>